<dbReference type="EMBL" id="MT144709">
    <property type="protein sequence ID" value="QJH97971.1"/>
    <property type="molecule type" value="Genomic_DNA"/>
</dbReference>
<dbReference type="Gene3D" id="3.20.20.140">
    <property type="entry name" value="Metal-dependent hydrolases"/>
    <property type="match status" value="1"/>
</dbReference>
<protein>
    <submittedName>
        <fullName evidence="7">Putative DNA polymerase</fullName>
    </submittedName>
</protein>
<dbReference type="NCBIfam" id="TIGR00594">
    <property type="entry name" value="polc"/>
    <property type="match status" value="1"/>
</dbReference>
<evidence type="ECO:0000256" key="3">
    <source>
        <dbReference type="ARBA" id="ARBA00022705"/>
    </source>
</evidence>
<evidence type="ECO:0000259" key="5">
    <source>
        <dbReference type="SMART" id="SM00481"/>
    </source>
</evidence>
<dbReference type="Gene3D" id="1.10.10.1600">
    <property type="entry name" value="Bacterial DNA polymerase III alpha subunit, thumb domain"/>
    <property type="match status" value="1"/>
</dbReference>
<dbReference type="InterPro" id="IPR005122">
    <property type="entry name" value="Uracil-DNA_glycosylase-like"/>
</dbReference>
<dbReference type="Gene3D" id="3.40.470.10">
    <property type="entry name" value="Uracil-DNA glycosylase-like domain"/>
    <property type="match status" value="1"/>
</dbReference>
<keyword evidence="3" id="KW-0235">DNA replication</keyword>
<reference evidence="7" key="1">
    <citation type="submission" date="2020-03" db="EMBL/GenBank/DDBJ databases">
        <title>The deep terrestrial virosphere.</title>
        <authorList>
            <person name="Holmfeldt K."/>
            <person name="Nilsson E."/>
            <person name="Simone D."/>
            <person name="Lopez-Fernandez M."/>
            <person name="Wu X."/>
            <person name="de Brujin I."/>
            <person name="Lundin D."/>
            <person name="Andersson A."/>
            <person name="Bertilsson S."/>
            <person name="Dopson M."/>
        </authorList>
    </citation>
    <scope>NUCLEOTIDE SEQUENCE</scope>
    <source>
        <strain evidence="7">TM448B01140</strain>
    </source>
</reference>
<keyword evidence="4" id="KW-0239">DNA-directed DNA polymerase</keyword>
<evidence type="ECO:0000256" key="4">
    <source>
        <dbReference type="ARBA" id="ARBA00022932"/>
    </source>
</evidence>
<keyword evidence="1" id="KW-0808">Transferase</keyword>
<sequence>MNNSQFCHLHVHDQYSQLDGIGTAEEYAKQAKQLGFQFLGLTNHGNVDGLIQLQKACDKEGIGPVLGCELYVVKNIKEKTSANHMTVFVKDDKGWQNLLQILSYANLQGFYRKPRVDCSYFLDHCEGLVLLTGCCDTFLCTDWGLSFLDDLDERLSWDLYFEVMPHNIDSQIKANQMAIKCAYETVEEGLIPPLVATNDCHYIEEDDWEAQEVLLAIQRGAKWSDKDRWRFNIKGLYLKSEQEMVKSFEEQGVLTDEEIDWAMEKTLEVAEKCSDFRIKKQNISLPIIGKEKENPDELLWRLCNETDRVILTEEGEWAFEYWERFQEEYNLVVEKKFSQYFIIVKEIVDWCKDNAILVGPGRGSVGGCLLAYLLGITLVDPIKYGLLFSRFIAPDRIDYPDIDLDFEHDKRHLVMQHLKDLYGVNNVANIVTFLRMKGRGAVRDVCRVFETPLTEADSFAKSIDDSGEVRENTRIREAVKNTEIGNRFARKYPKVIQVAQKIEGQVRGYGKHAAGMIVSSENLTDGTRCNLIRGNNEDLSINWEMNDAEYVGLMKLDILALSTMTIFGECVRLIKENNSGLDEFELEKIPLDDPKVYKDLSEGNTIGVFQFTGYASTQLIKKMDVEKFEDLAVVTSLARPGPSESGMLDLFVERKKGRKWSVTNEAYDKITKDTFGVLVYQEQVMQVISEVAGLSYATSDRIRKIIAKTRSAREFEPYRVEFIEGCKKQKTFSEKQANKFWEGLLQWAGYGFNKAHAIEYAMIGYWSAWLKLNYPKEFLCAALTYEPDSKKNGLVKEAYRLGFEVMTPKVGISDPLKWIAKGTVLYAPFISIKSIGEKKAIAASGFRRVSSKSGFFQIESTGGKKSQLEILLEEVGAFGPGIPDGVSKNFGFTISNNPTILYPNIFKLFPILRPNKIDDALKAKVRIPGVFKKIRFNNSNLLQCQDCELRKEARAPVMPSKGLYNIALAGEAPGRNEDLEGIGFVGKAGDEILWPEFEKYGLKRIKFHITNIVKCYPRLTKTPNKTHIQKCLPWFQEELKFLDCRIVLGFGNTCVKAFLDEDGGIKKLNGTTQWLNRWQCWVCWCLHPAAVIYNSHDKELFQQGIRNFIDTLRSLGDFDEILF</sequence>
<dbReference type="AlphaFoldDB" id="A0A6M3XJJ3"/>
<dbReference type="Gene3D" id="1.10.150.870">
    <property type="match status" value="1"/>
</dbReference>
<gene>
    <name evidence="7" type="ORF">TM448B01140_0015</name>
</gene>
<dbReference type="SUPFAM" id="SSF52141">
    <property type="entry name" value="Uracil-DNA glycosylase-like"/>
    <property type="match status" value="1"/>
</dbReference>
<dbReference type="Pfam" id="PF03167">
    <property type="entry name" value="UDG"/>
    <property type="match status" value="1"/>
</dbReference>
<dbReference type="InterPro" id="IPR004805">
    <property type="entry name" value="DnaE2/DnaE/PolC"/>
</dbReference>
<feature type="domain" description="Polymerase/histidinol phosphatase N-terminal" evidence="5">
    <location>
        <begin position="7"/>
        <end position="74"/>
    </location>
</feature>
<evidence type="ECO:0000256" key="2">
    <source>
        <dbReference type="ARBA" id="ARBA00022695"/>
    </source>
</evidence>
<dbReference type="GO" id="GO:0008408">
    <property type="term" value="F:3'-5' exonuclease activity"/>
    <property type="evidence" value="ECO:0007669"/>
    <property type="project" value="InterPro"/>
</dbReference>
<dbReference type="SMART" id="SM00986">
    <property type="entry name" value="UDG"/>
    <property type="match status" value="1"/>
</dbReference>
<evidence type="ECO:0000256" key="1">
    <source>
        <dbReference type="ARBA" id="ARBA00022679"/>
    </source>
</evidence>
<evidence type="ECO:0000313" key="7">
    <source>
        <dbReference type="EMBL" id="QJH97971.1"/>
    </source>
</evidence>
<dbReference type="PANTHER" id="PTHR32294">
    <property type="entry name" value="DNA POLYMERASE III SUBUNIT ALPHA"/>
    <property type="match status" value="1"/>
</dbReference>
<dbReference type="InterPro" id="IPR004013">
    <property type="entry name" value="PHP_dom"/>
</dbReference>
<dbReference type="GO" id="GO:0006260">
    <property type="term" value="P:DNA replication"/>
    <property type="evidence" value="ECO:0007669"/>
    <property type="project" value="UniProtKB-KW"/>
</dbReference>
<dbReference type="GO" id="GO:0003887">
    <property type="term" value="F:DNA-directed DNA polymerase activity"/>
    <property type="evidence" value="ECO:0007669"/>
    <property type="project" value="UniProtKB-KW"/>
</dbReference>
<dbReference type="Pfam" id="PF17657">
    <property type="entry name" value="DNA_pol3_finger"/>
    <property type="match status" value="1"/>
</dbReference>
<dbReference type="InterPro" id="IPR003141">
    <property type="entry name" value="Pol/His_phosphatase_N"/>
</dbReference>
<organism evidence="7">
    <name type="scientific">viral metagenome</name>
    <dbReference type="NCBI Taxonomy" id="1070528"/>
    <lineage>
        <taxon>unclassified sequences</taxon>
        <taxon>metagenomes</taxon>
        <taxon>organismal metagenomes</taxon>
    </lineage>
</organism>
<name>A0A6M3XJJ3_9ZZZZ</name>
<dbReference type="InterPro" id="IPR041931">
    <property type="entry name" value="DNA_pol3_alpha_thumb_dom"/>
</dbReference>
<dbReference type="Pfam" id="PF02811">
    <property type="entry name" value="PHP"/>
    <property type="match status" value="1"/>
</dbReference>
<dbReference type="CDD" id="cd10030">
    <property type="entry name" value="UDG-F4_TTUDGA_SPO1dp_like"/>
    <property type="match status" value="1"/>
</dbReference>
<proteinExistence type="predicted"/>
<dbReference type="SMART" id="SM00987">
    <property type="entry name" value="UreE_C"/>
    <property type="match status" value="1"/>
</dbReference>
<keyword evidence="2" id="KW-0548">Nucleotidyltransferase</keyword>
<dbReference type="InterPro" id="IPR016195">
    <property type="entry name" value="Pol/histidinol_Pase-like"/>
</dbReference>
<dbReference type="InterPro" id="IPR040982">
    <property type="entry name" value="DNA_pol3_finger"/>
</dbReference>
<feature type="domain" description="Uracil-DNA glycosylase-like" evidence="6">
    <location>
        <begin position="959"/>
        <end position="1106"/>
    </location>
</feature>
<accession>A0A6M3XJJ3</accession>
<dbReference type="Pfam" id="PF07733">
    <property type="entry name" value="DNA_pol3_alpha"/>
    <property type="match status" value="1"/>
</dbReference>
<dbReference type="SMART" id="SM00481">
    <property type="entry name" value="POLIIIAc"/>
    <property type="match status" value="1"/>
</dbReference>
<dbReference type="InterPro" id="IPR036895">
    <property type="entry name" value="Uracil-DNA_glycosylase-like_sf"/>
</dbReference>
<dbReference type="SUPFAM" id="SSF89550">
    <property type="entry name" value="PHP domain-like"/>
    <property type="match status" value="1"/>
</dbReference>
<dbReference type="InterPro" id="IPR011708">
    <property type="entry name" value="DNA_pol3_alpha_NTPase_dom"/>
</dbReference>
<evidence type="ECO:0000259" key="6">
    <source>
        <dbReference type="SMART" id="SM00986"/>
    </source>
</evidence>